<organism evidence="1 2">
    <name type="scientific">Dreissena polymorpha</name>
    <name type="common">Zebra mussel</name>
    <name type="synonym">Mytilus polymorpha</name>
    <dbReference type="NCBI Taxonomy" id="45954"/>
    <lineage>
        <taxon>Eukaryota</taxon>
        <taxon>Metazoa</taxon>
        <taxon>Spiralia</taxon>
        <taxon>Lophotrochozoa</taxon>
        <taxon>Mollusca</taxon>
        <taxon>Bivalvia</taxon>
        <taxon>Autobranchia</taxon>
        <taxon>Heteroconchia</taxon>
        <taxon>Euheterodonta</taxon>
        <taxon>Imparidentia</taxon>
        <taxon>Neoheterodontei</taxon>
        <taxon>Myida</taxon>
        <taxon>Dreissenoidea</taxon>
        <taxon>Dreissenidae</taxon>
        <taxon>Dreissena</taxon>
    </lineage>
</organism>
<protein>
    <submittedName>
        <fullName evidence="1">Uncharacterized protein</fullName>
    </submittedName>
</protein>
<evidence type="ECO:0000313" key="1">
    <source>
        <dbReference type="EMBL" id="KAH3717433.1"/>
    </source>
</evidence>
<sequence>MQLKASCHFALANVKEVNDQIIRLVQKSHRTITEVLIAALSERFAGLGQTSRGLDHCFRNDFLFVALWQASKLGTLFADGHLMVYVMTDGLDFPGVIAGRYDRLQVTQFC</sequence>
<proteinExistence type="predicted"/>
<accession>A0A9D4C5J1</accession>
<dbReference type="EMBL" id="JAIWYP010000013">
    <property type="protein sequence ID" value="KAH3717433.1"/>
    <property type="molecule type" value="Genomic_DNA"/>
</dbReference>
<name>A0A9D4C5J1_DREPO</name>
<reference evidence="1" key="2">
    <citation type="submission" date="2020-11" db="EMBL/GenBank/DDBJ databases">
        <authorList>
            <person name="McCartney M.A."/>
            <person name="Auch B."/>
            <person name="Kono T."/>
            <person name="Mallez S."/>
            <person name="Becker A."/>
            <person name="Gohl D.M."/>
            <person name="Silverstein K.A.T."/>
            <person name="Koren S."/>
            <person name="Bechman K.B."/>
            <person name="Herman A."/>
            <person name="Abrahante J.E."/>
            <person name="Garbe J."/>
        </authorList>
    </citation>
    <scope>NUCLEOTIDE SEQUENCE</scope>
    <source>
        <strain evidence="1">Duluth1</strain>
        <tissue evidence="1">Whole animal</tissue>
    </source>
</reference>
<comment type="caution">
    <text evidence="1">The sequence shown here is derived from an EMBL/GenBank/DDBJ whole genome shotgun (WGS) entry which is preliminary data.</text>
</comment>
<keyword evidence="2" id="KW-1185">Reference proteome</keyword>
<gene>
    <name evidence="1" type="ORF">DPMN_060221</name>
</gene>
<dbReference type="AlphaFoldDB" id="A0A9D4C5J1"/>
<dbReference type="Proteomes" id="UP000828390">
    <property type="component" value="Unassembled WGS sequence"/>
</dbReference>
<reference evidence="1" key="1">
    <citation type="journal article" date="2019" name="bioRxiv">
        <title>The Genome of the Zebra Mussel, Dreissena polymorpha: A Resource for Invasive Species Research.</title>
        <authorList>
            <person name="McCartney M.A."/>
            <person name="Auch B."/>
            <person name="Kono T."/>
            <person name="Mallez S."/>
            <person name="Zhang Y."/>
            <person name="Obille A."/>
            <person name="Becker A."/>
            <person name="Abrahante J.E."/>
            <person name="Garbe J."/>
            <person name="Badalamenti J.P."/>
            <person name="Herman A."/>
            <person name="Mangelson H."/>
            <person name="Liachko I."/>
            <person name="Sullivan S."/>
            <person name="Sone E.D."/>
            <person name="Koren S."/>
            <person name="Silverstein K.A.T."/>
            <person name="Beckman K.B."/>
            <person name="Gohl D.M."/>
        </authorList>
    </citation>
    <scope>NUCLEOTIDE SEQUENCE</scope>
    <source>
        <strain evidence="1">Duluth1</strain>
        <tissue evidence="1">Whole animal</tissue>
    </source>
</reference>
<evidence type="ECO:0000313" key="2">
    <source>
        <dbReference type="Proteomes" id="UP000828390"/>
    </source>
</evidence>